<evidence type="ECO:0000313" key="5">
    <source>
        <dbReference type="Proteomes" id="UP000601990"/>
    </source>
</evidence>
<dbReference type="InterPro" id="IPR036423">
    <property type="entry name" value="SOD-like_Cu/Zn_dom_sf"/>
</dbReference>
<dbReference type="SUPFAM" id="SSF49329">
    <property type="entry name" value="Cu,Zn superoxide dismutase-like"/>
    <property type="match status" value="1"/>
</dbReference>
<reference evidence="4" key="1">
    <citation type="submission" date="2019-12" db="EMBL/GenBank/DDBJ databases">
        <title>Comparative genomics gives insights into the taxonomy of the Azoarcus-Aromatoleum group and reveals separate origins of nif in the plant-associated Azoarcus and non-plant-associated Aromatoleum sub-groups.</title>
        <authorList>
            <person name="Lafos M."/>
            <person name="Maluk M."/>
            <person name="Batista M."/>
            <person name="Junghare M."/>
            <person name="Carmona M."/>
            <person name="Faoro H."/>
            <person name="Cruz L.M."/>
            <person name="Battistoni F."/>
            <person name="De Souza E."/>
            <person name="Pedrosa F."/>
            <person name="Chen W.-M."/>
            <person name="Poole P.S."/>
            <person name="Dixon R.A."/>
            <person name="James E.K."/>
        </authorList>
    </citation>
    <scope>NUCLEOTIDE SEQUENCE</scope>
    <source>
        <strain evidence="4">U120</strain>
    </source>
</reference>
<accession>A0ABX1MW70</accession>
<proteinExistence type="inferred from homology"/>
<dbReference type="Pfam" id="PF00080">
    <property type="entry name" value="Sod_Cu"/>
    <property type="match status" value="1"/>
</dbReference>
<protein>
    <submittedName>
        <fullName evidence="4">Superoxide dismutase family protein</fullName>
    </submittedName>
</protein>
<evidence type="ECO:0000313" key="4">
    <source>
        <dbReference type="EMBL" id="NMF91998.1"/>
    </source>
</evidence>
<name>A0ABX1MW70_9RHOO</name>
<dbReference type="InterPro" id="IPR024134">
    <property type="entry name" value="SOD_Cu/Zn_/chaperone"/>
</dbReference>
<keyword evidence="2" id="KW-0732">Signal</keyword>
<feature type="chain" id="PRO_5046285250" evidence="2">
    <location>
        <begin position="30"/>
        <end position="208"/>
    </location>
</feature>
<keyword evidence="5" id="KW-1185">Reference proteome</keyword>
<evidence type="ECO:0000256" key="1">
    <source>
        <dbReference type="ARBA" id="ARBA00010457"/>
    </source>
</evidence>
<dbReference type="InterPro" id="IPR001424">
    <property type="entry name" value="SOD_Cu_Zn_dom"/>
</dbReference>
<evidence type="ECO:0000259" key="3">
    <source>
        <dbReference type="Pfam" id="PF00080"/>
    </source>
</evidence>
<sequence>MNKETVMMRGCRTAVIAVALGSLFPAAQAADSMERDGDRMMRLRASATIDGCTDPGIVGAARFVERPSPEGVKLVDVQISVKGLPDGLHAVHIHQTGACAPTCAAAGGHFDPGPYGHVSPDGNHPFHAGDLINLDVKNGRGMLRTTTSRVTLSPGPLGVFDSDGSALIVHVDPDTYCPDGAVPGCAGGGRAACGIIEPVGGDEDEWFD</sequence>
<dbReference type="Gene3D" id="2.60.40.200">
    <property type="entry name" value="Superoxide dismutase, copper/zinc binding domain"/>
    <property type="match status" value="1"/>
</dbReference>
<dbReference type="PRINTS" id="PR00068">
    <property type="entry name" value="CUZNDISMTASE"/>
</dbReference>
<feature type="signal peptide" evidence="2">
    <location>
        <begin position="1"/>
        <end position="29"/>
    </location>
</feature>
<dbReference type="RefSeq" id="WP_169197337.1">
    <property type="nucleotide sequence ID" value="NZ_WTVH02000009.1"/>
</dbReference>
<feature type="domain" description="Superoxide dismutase copper/zinc binding" evidence="3">
    <location>
        <begin position="58"/>
        <end position="196"/>
    </location>
</feature>
<evidence type="ECO:0000256" key="2">
    <source>
        <dbReference type="SAM" id="SignalP"/>
    </source>
</evidence>
<dbReference type="EMBL" id="WTVH01000002">
    <property type="protein sequence ID" value="NMF91998.1"/>
    <property type="molecule type" value="Genomic_DNA"/>
</dbReference>
<organism evidence="4 5">
    <name type="scientific">Aromatoleum buckelii</name>
    <dbReference type="NCBI Taxonomy" id="200254"/>
    <lineage>
        <taxon>Bacteria</taxon>
        <taxon>Pseudomonadati</taxon>
        <taxon>Pseudomonadota</taxon>
        <taxon>Betaproteobacteria</taxon>
        <taxon>Rhodocyclales</taxon>
        <taxon>Rhodocyclaceae</taxon>
        <taxon>Aromatoleum</taxon>
    </lineage>
</organism>
<comment type="similarity">
    <text evidence="1">Belongs to the Cu-Zn superoxide dismutase family.</text>
</comment>
<comment type="caution">
    <text evidence="4">The sequence shown here is derived from an EMBL/GenBank/DDBJ whole genome shotgun (WGS) entry which is preliminary data.</text>
</comment>
<dbReference type="Proteomes" id="UP000601990">
    <property type="component" value="Unassembled WGS sequence"/>
</dbReference>
<gene>
    <name evidence="4" type="ORF">GO608_01445</name>
</gene>
<dbReference type="PANTHER" id="PTHR10003">
    <property type="entry name" value="SUPEROXIDE DISMUTASE CU-ZN -RELATED"/>
    <property type="match status" value="1"/>
</dbReference>